<evidence type="ECO:0000313" key="1">
    <source>
        <dbReference type="EMBL" id="KAK6735456.1"/>
    </source>
</evidence>
<organism evidence="1 2">
    <name type="scientific">Necator americanus</name>
    <name type="common">Human hookworm</name>
    <dbReference type="NCBI Taxonomy" id="51031"/>
    <lineage>
        <taxon>Eukaryota</taxon>
        <taxon>Metazoa</taxon>
        <taxon>Ecdysozoa</taxon>
        <taxon>Nematoda</taxon>
        <taxon>Chromadorea</taxon>
        <taxon>Rhabditida</taxon>
        <taxon>Rhabditina</taxon>
        <taxon>Rhabditomorpha</taxon>
        <taxon>Strongyloidea</taxon>
        <taxon>Ancylostomatidae</taxon>
        <taxon>Bunostominae</taxon>
        <taxon>Necator</taxon>
    </lineage>
</organism>
<dbReference type="Proteomes" id="UP001303046">
    <property type="component" value="Unassembled WGS sequence"/>
</dbReference>
<sequence>MGGLKDEECRTNFHQRTSIHVGVRTRKKLCYADSFTKYIQEAAKETIPVQMPLKNWRFQPGKASYKKAASAATTPR</sequence>
<evidence type="ECO:0000313" key="2">
    <source>
        <dbReference type="Proteomes" id="UP001303046"/>
    </source>
</evidence>
<keyword evidence="2" id="KW-1185">Reference proteome</keyword>
<accession>A0ABR1CAE6</accession>
<protein>
    <submittedName>
        <fullName evidence="1">Uncharacterized protein</fullName>
    </submittedName>
</protein>
<comment type="caution">
    <text evidence="1">The sequence shown here is derived from an EMBL/GenBank/DDBJ whole genome shotgun (WGS) entry which is preliminary data.</text>
</comment>
<gene>
    <name evidence="1" type="primary">Necator_chrII.g6375</name>
    <name evidence="1" type="ORF">RB195_018582</name>
</gene>
<reference evidence="1 2" key="1">
    <citation type="submission" date="2023-08" db="EMBL/GenBank/DDBJ databases">
        <title>A Necator americanus chromosomal reference genome.</title>
        <authorList>
            <person name="Ilik V."/>
            <person name="Petrzelkova K.J."/>
            <person name="Pardy F."/>
            <person name="Fuh T."/>
            <person name="Niatou-Singa F.S."/>
            <person name="Gouil Q."/>
            <person name="Baker L."/>
            <person name="Ritchie M.E."/>
            <person name="Jex A.R."/>
            <person name="Gazzola D."/>
            <person name="Li H."/>
            <person name="Toshio Fujiwara R."/>
            <person name="Zhan B."/>
            <person name="Aroian R.V."/>
            <person name="Pafco B."/>
            <person name="Schwarz E.M."/>
        </authorList>
    </citation>
    <scope>NUCLEOTIDE SEQUENCE [LARGE SCALE GENOMIC DNA]</scope>
    <source>
        <strain evidence="1 2">Aroian</strain>
        <tissue evidence="1">Whole animal</tissue>
    </source>
</reference>
<dbReference type="EMBL" id="JAVFWL010000002">
    <property type="protein sequence ID" value="KAK6735456.1"/>
    <property type="molecule type" value="Genomic_DNA"/>
</dbReference>
<name>A0ABR1CAE6_NECAM</name>
<proteinExistence type="predicted"/>